<keyword evidence="1" id="KW-1133">Transmembrane helix</keyword>
<dbReference type="RefSeq" id="WP_345578290.1">
    <property type="nucleotide sequence ID" value="NZ_BAABLV010000008.1"/>
</dbReference>
<organism evidence="2 3">
    <name type="scientific">Tessaracoccus lubricantis</name>
    <dbReference type="NCBI Taxonomy" id="545543"/>
    <lineage>
        <taxon>Bacteria</taxon>
        <taxon>Bacillati</taxon>
        <taxon>Actinomycetota</taxon>
        <taxon>Actinomycetes</taxon>
        <taxon>Propionibacteriales</taxon>
        <taxon>Propionibacteriaceae</taxon>
        <taxon>Tessaracoccus</taxon>
    </lineage>
</organism>
<accession>A0ABP9EZE8</accession>
<reference evidence="3" key="1">
    <citation type="journal article" date="2019" name="Int. J. Syst. Evol. Microbiol.">
        <title>The Global Catalogue of Microorganisms (GCM) 10K type strain sequencing project: providing services to taxonomists for standard genome sequencing and annotation.</title>
        <authorList>
            <consortium name="The Broad Institute Genomics Platform"/>
            <consortium name="The Broad Institute Genome Sequencing Center for Infectious Disease"/>
            <person name="Wu L."/>
            <person name="Ma J."/>
        </authorList>
    </citation>
    <scope>NUCLEOTIDE SEQUENCE [LARGE SCALE GENOMIC DNA]</scope>
    <source>
        <strain evidence="3">JCM 19125</strain>
    </source>
</reference>
<gene>
    <name evidence="2" type="ORF">GCM10025789_04280</name>
</gene>
<dbReference type="EMBL" id="BAABLV010000008">
    <property type="protein sequence ID" value="GAA4890815.1"/>
    <property type="molecule type" value="Genomic_DNA"/>
</dbReference>
<evidence type="ECO:0008006" key="4">
    <source>
        <dbReference type="Google" id="ProtNLM"/>
    </source>
</evidence>
<evidence type="ECO:0000256" key="1">
    <source>
        <dbReference type="SAM" id="Phobius"/>
    </source>
</evidence>
<evidence type="ECO:0000313" key="2">
    <source>
        <dbReference type="EMBL" id="GAA4890815.1"/>
    </source>
</evidence>
<evidence type="ECO:0000313" key="3">
    <source>
        <dbReference type="Proteomes" id="UP001501521"/>
    </source>
</evidence>
<keyword evidence="1" id="KW-0812">Transmembrane</keyword>
<dbReference type="Pfam" id="PF22564">
    <property type="entry name" value="HAAS"/>
    <property type="match status" value="1"/>
</dbReference>
<sequence>MTTSYTDDLALELRLLDVPGDRIGEILAEVDAHLAETGEEPVQAFGPVKDYAAERARAAGVAVGDQSGPLLARLFHGQVLFALGCFLYSAVGAWFLFGGALAVFWERAEAPFGMPEWASIGIGVVLLAGWAVMMRRLSAAERIIDPRTGRERRRGGAGQRRRG</sequence>
<proteinExistence type="predicted"/>
<comment type="caution">
    <text evidence="2">The sequence shown here is derived from an EMBL/GenBank/DDBJ whole genome shotgun (WGS) entry which is preliminary data.</text>
</comment>
<name>A0ABP9EZE8_9ACTN</name>
<protein>
    <recommendedName>
        <fullName evidence="4">DUF1707 domain-containing protein</fullName>
    </recommendedName>
</protein>
<keyword evidence="1" id="KW-0472">Membrane</keyword>
<feature type="transmembrane region" description="Helical" evidence="1">
    <location>
        <begin position="117"/>
        <end position="134"/>
    </location>
</feature>
<dbReference type="Proteomes" id="UP001501521">
    <property type="component" value="Unassembled WGS sequence"/>
</dbReference>
<keyword evidence="3" id="KW-1185">Reference proteome</keyword>
<feature type="transmembrane region" description="Helical" evidence="1">
    <location>
        <begin position="79"/>
        <end position="105"/>
    </location>
</feature>